<dbReference type="STRING" id="33203.A0A179HUT5"/>
<dbReference type="InterPro" id="IPR002466">
    <property type="entry name" value="A_deamin"/>
</dbReference>
<accession>A0A179HUT5</accession>
<dbReference type="GeneID" id="28882498"/>
<evidence type="ECO:0000259" key="1">
    <source>
        <dbReference type="PROSITE" id="PS50141"/>
    </source>
</evidence>
<dbReference type="Pfam" id="PF02137">
    <property type="entry name" value="A_deamin"/>
    <property type="match status" value="1"/>
</dbReference>
<proteinExistence type="predicted"/>
<reference evidence="2" key="1">
    <citation type="submission" date="2016-02" db="EMBL/GenBank/DDBJ databases">
        <title>Biosynthesis of antibiotic leucinostatins and their inhibition on Phytophthora in bio-control Purpureocillium lilacinum.</title>
        <authorList>
            <person name="Wang G."/>
            <person name="Liu Z."/>
            <person name="Lin R."/>
            <person name="Li E."/>
            <person name="Mao Z."/>
            <person name="Ling J."/>
            <person name="Yin W."/>
            <person name="Xie B."/>
        </authorList>
    </citation>
    <scope>NUCLEOTIDE SEQUENCE [LARGE SCALE GENOMIC DNA]</scope>
    <source>
        <strain evidence="2">PLFJ-1</strain>
    </source>
</reference>
<dbReference type="KEGG" id="plj:28882498"/>
<evidence type="ECO:0000313" key="2">
    <source>
        <dbReference type="EMBL" id="OAQ94255.1"/>
    </source>
</evidence>
<organism evidence="2 3">
    <name type="scientific">Purpureocillium lilacinum</name>
    <name type="common">Paecilomyces lilacinus</name>
    <dbReference type="NCBI Taxonomy" id="33203"/>
    <lineage>
        <taxon>Eukaryota</taxon>
        <taxon>Fungi</taxon>
        <taxon>Dikarya</taxon>
        <taxon>Ascomycota</taxon>
        <taxon>Pezizomycotina</taxon>
        <taxon>Sordariomycetes</taxon>
        <taxon>Hypocreomycetidae</taxon>
        <taxon>Hypocreales</taxon>
        <taxon>Ophiocordycipitaceae</taxon>
        <taxon>Purpureocillium</taxon>
    </lineage>
</organism>
<dbReference type="Proteomes" id="UP000078340">
    <property type="component" value="Unassembled WGS sequence"/>
</dbReference>
<protein>
    <submittedName>
        <fullName evidence="2">tRNA-specific adenosine deaminase</fullName>
    </submittedName>
</protein>
<comment type="caution">
    <text evidence="2">The sequence shown here is derived from an EMBL/GenBank/DDBJ whole genome shotgun (WGS) entry which is preliminary data.</text>
</comment>
<dbReference type="PANTHER" id="PTHR47803:SF1">
    <property type="entry name" value="TRNA-SPECIFIC ADENOSINE DEAMINASE 1"/>
    <property type="match status" value="1"/>
</dbReference>
<dbReference type="InterPro" id="IPR042935">
    <property type="entry name" value="Tad1"/>
</dbReference>
<feature type="domain" description="A to I editase" evidence="1">
    <location>
        <begin position="53"/>
        <end position="400"/>
    </location>
</feature>
<dbReference type="SMART" id="SM00552">
    <property type="entry name" value="ADEAMc"/>
    <property type="match status" value="1"/>
</dbReference>
<dbReference type="GO" id="GO:0002100">
    <property type="term" value="P:tRNA wobble adenosine to inosine editing"/>
    <property type="evidence" value="ECO:0007669"/>
    <property type="project" value="InterPro"/>
</dbReference>
<dbReference type="OMA" id="PDIKIYM"/>
<dbReference type="GO" id="GO:0003723">
    <property type="term" value="F:RNA binding"/>
    <property type="evidence" value="ECO:0007669"/>
    <property type="project" value="InterPro"/>
</dbReference>
<dbReference type="PROSITE" id="PS50141">
    <property type="entry name" value="A_DEAMIN_EDITASE"/>
    <property type="match status" value="1"/>
</dbReference>
<dbReference type="AlphaFoldDB" id="A0A179HUT5"/>
<dbReference type="GO" id="GO:0043829">
    <property type="term" value="F:tRNA-specific adenosine-37 deaminase activity"/>
    <property type="evidence" value="ECO:0007669"/>
    <property type="project" value="TreeGrafter"/>
</dbReference>
<gene>
    <name evidence="2" type="ORF">VFPFJ_00364</name>
</gene>
<dbReference type="PANTHER" id="PTHR47803">
    <property type="entry name" value="TRNA-SPECIFIC ADENOSINE DEAMINASE 1"/>
    <property type="match status" value="1"/>
</dbReference>
<name>A0A179HUT5_PURLI</name>
<evidence type="ECO:0000313" key="3">
    <source>
        <dbReference type="Proteomes" id="UP000078340"/>
    </source>
</evidence>
<sequence length="414" mass="44396">MTSRADLIADVVINQFNKLPTKRKPGIRDNGFHEWVPLSGIVAEEDGHLTCIALATGMKCLPTSKLPEANGNGIHDWHAEILAIRTFNRFLLDECRALSAGKAGNGFGVLESCASKPDARVSTSRAPFRVRDGILLHMYCSEAPCGDASMELTMAAQDDASPWPTPDYAPASAAASSDATLPGRAYFSQLGIVRRKPARGDAPPTLSKSCSDKIALKQCTSLLSSLAALLVDPKGAYIDSLVLPLSQYSSTACERAFAASGRMGAVAGEKGWSGGYGFRPFAVETTTREFGFSRRAVQARADKISPSNLAAAWSLSGFEESILGGVVQGRRPFDPRGASRMSRRQMWVLAREVASQLRDHDDIKHCLDGRSYQEVKHGPLLATRRAVKAELRGTALAGWVINDGDSGFGIDVGV</sequence>
<dbReference type="EMBL" id="LSBI01000001">
    <property type="protein sequence ID" value="OAQ94255.1"/>
    <property type="molecule type" value="Genomic_DNA"/>
</dbReference>